<evidence type="ECO:0000313" key="10">
    <source>
        <dbReference type="EMBL" id="HIV09570.1"/>
    </source>
</evidence>
<feature type="binding site" evidence="8">
    <location>
        <begin position="36"/>
        <end position="38"/>
    </location>
    <ligand>
        <name>S-adenosyl-L-methionine</name>
        <dbReference type="ChEBI" id="CHEBI:59789"/>
    </ligand>
</feature>
<comment type="function">
    <text evidence="8">Catalyzes the complex heterocyclic radical-mediated conversion of 6-carboxy-5,6,7,8-tetrahydropterin (CPH4) to 7-carboxy-7-deazaguanine (CDG), a step common to the biosynthetic pathways of all 7-deazapurine-containing compounds.</text>
</comment>
<feature type="binding site" evidence="8">
    <location>
        <position position="30"/>
    </location>
    <ligand>
        <name>[4Fe-4S] cluster</name>
        <dbReference type="ChEBI" id="CHEBI:49883"/>
        <note>4Fe-4S-S-AdoMet</note>
    </ligand>
</feature>
<feature type="binding site" evidence="8">
    <location>
        <position position="34"/>
    </location>
    <ligand>
        <name>[4Fe-4S] cluster</name>
        <dbReference type="ChEBI" id="CHEBI:49883"/>
        <note>4Fe-4S-S-AdoMet</note>
    </ligand>
</feature>
<dbReference type="Pfam" id="PF04055">
    <property type="entry name" value="Radical_SAM"/>
    <property type="match status" value="1"/>
</dbReference>
<proteinExistence type="inferred from homology"/>
<comment type="cofactor">
    <cofactor evidence="8">
        <name>[4Fe-4S] cluster</name>
        <dbReference type="ChEBI" id="CHEBI:49883"/>
    </cofactor>
    <text evidence="8">Binds 1 [4Fe-4S] cluster. The cluster is coordinated with 3 cysteines and an exchangeable S-adenosyl-L-methionine.</text>
</comment>
<dbReference type="PROSITE" id="PS51918">
    <property type="entry name" value="RADICAL_SAM"/>
    <property type="match status" value="1"/>
</dbReference>
<evidence type="ECO:0000256" key="7">
    <source>
        <dbReference type="ARBA" id="ARBA00023239"/>
    </source>
</evidence>
<comment type="pathway">
    <text evidence="8">Purine metabolism; 7-cyano-7-deazaguanine biosynthesis.</text>
</comment>
<dbReference type="PANTHER" id="PTHR42836:SF1">
    <property type="entry name" value="7-CARBOXY-7-DEAZAGUANINE SYNTHASE"/>
    <property type="match status" value="1"/>
</dbReference>
<feature type="binding site" evidence="8">
    <location>
        <begin position="11"/>
        <end position="13"/>
    </location>
    <ligand>
        <name>substrate</name>
    </ligand>
</feature>
<keyword evidence="4 8" id="KW-0460">Magnesium</keyword>
<dbReference type="Proteomes" id="UP000886845">
    <property type="component" value="Unassembled WGS sequence"/>
</dbReference>
<accession>A0A9D1NMV5</accession>
<dbReference type="SFLD" id="SFLDS00029">
    <property type="entry name" value="Radical_SAM"/>
    <property type="match status" value="1"/>
</dbReference>
<keyword evidence="5 8" id="KW-0408">Iron</keyword>
<sequence length="199" mass="21611">MYPIHEIFESLQGEGRHSGRPCLFIRFAGCNLACPWCDTDHSPRLTLSADDLLAQVEACGAKSVILTGGEPLLQPLLPLVRGLRERGIWVAVETNATIEPEPALRAALSYIATSPKLGAPIALTRADEVRLVVADGVDAAWCEAVRARLPAADYYLSPCDDGTRLRVREAITLLGRLNAADPTPPWRLSLQTHKLADIP</sequence>
<protein>
    <recommendedName>
        <fullName evidence="8">7-carboxy-7-deazaguanine synthase</fullName>
        <shortName evidence="8">CDG synthase</shortName>
        <ecNumber evidence="8">4.3.99.3</ecNumber>
    </recommendedName>
    <alternativeName>
        <fullName evidence="8">Queuosine biosynthesis protein QueE</fullName>
    </alternativeName>
</protein>
<keyword evidence="2 8" id="KW-0949">S-adenosyl-L-methionine</keyword>
<name>A0A9D1NMV5_9BACT</name>
<reference evidence="10" key="2">
    <citation type="journal article" date="2021" name="PeerJ">
        <title>Extensive microbial diversity within the chicken gut microbiome revealed by metagenomics and culture.</title>
        <authorList>
            <person name="Gilroy R."/>
            <person name="Ravi A."/>
            <person name="Getino M."/>
            <person name="Pursley I."/>
            <person name="Horton D.L."/>
            <person name="Alikhan N.F."/>
            <person name="Baker D."/>
            <person name="Gharbi K."/>
            <person name="Hall N."/>
            <person name="Watson M."/>
            <person name="Adriaenssens E.M."/>
            <person name="Foster-Nyarko E."/>
            <person name="Jarju S."/>
            <person name="Secka A."/>
            <person name="Antonio M."/>
            <person name="Oren A."/>
            <person name="Chaudhuri R.R."/>
            <person name="La Ragione R."/>
            <person name="Hildebrand F."/>
            <person name="Pallen M.J."/>
        </authorList>
    </citation>
    <scope>NUCLEOTIDE SEQUENCE</scope>
    <source>
        <strain evidence="10">35461</strain>
    </source>
</reference>
<feature type="binding site" evidence="8">
    <location>
        <position position="67"/>
    </location>
    <ligand>
        <name>substrate</name>
    </ligand>
</feature>
<gene>
    <name evidence="8" type="primary">queE</name>
    <name evidence="10" type="ORF">IAC79_05620</name>
</gene>
<feature type="binding site" evidence="8">
    <location>
        <position position="199"/>
    </location>
    <ligand>
        <name>substrate</name>
    </ligand>
</feature>
<dbReference type="GO" id="GO:0008616">
    <property type="term" value="P:tRNA queuosine(34) biosynthetic process"/>
    <property type="evidence" value="ECO:0007669"/>
    <property type="project" value="UniProtKB-UniRule"/>
</dbReference>
<comment type="subunit">
    <text evidence="8">Homodimer.</text>
</comment>
<evidence type="ECO:0000256" key="3">
    <source>
        <dbReference type="ARBA" id="ARBA00022723"/>
    </source>
</evidence>
<dbReference type="SUPFAM" id="SSF102114">
    <property type="entry name" value="Radical SAM enzymes"/>
    <property type="match status" value="1"/>
</dbReference>
<feature type="binding site" evidence="8">
    <location>
        <position position="26"/>
    </location>
    <ligand>
        <name>substrate</name>
    </ligand>
</feature>
<dbReference type="CDD" id="cd01335">
    <property type="entry name" value="Radical_SAM"/>
    <property type="match status" value="1"/>
</dbReference>
<dbReference type="HAMAP" id="MF_00917">
    <property type="entry name" value="QueE"/>
    <property type="match status" value="1"/>
</dbReference>
<feature type="domain" description="Radical SAM core" evidence="9">
    <location>
        <begin position="17"/>
        <end position="199"/>
    </location>
</feature>
<evidence type="ECO:0000256" key="5">
    <source>
        <dbReference type="ARBA" id="ARBA00023004"/>
    </source>
</evidence>
<dbReference type="InterPro" id="IPR058240">
    <property type="entry name" value="rSAM_sf"/>
</dbReference>
<dbReference type="GO" id="GO:1904047">
    <property type="term" value="F:S-adenosyl-L-methionine binding"/>
    <property type="evidence" value="ECO:0007669"/>
    <property type="project" value="UniProtKB-UniRule"/>
</dbReference>
<dbReference type="InterPro" id="IPR024924">
    <property type="entry name" value="7-CO-7-deazaguanine_synth-like"/>
</dbReference>
<keyword evidence="1 8" id="KW-0004">4Fe-4S</keyword>
<dbReference type="GO" id="GO:0051539">
    <property type="term" value="F:4 iron, 4 sulfur cluster binding"/>
    <property type="evidence" value="ECO:0007669"/>
    <property type="project" value="UniProtKB-UniRule"/>
</dbReference>
<keyword evidence="8" id="KW-0671">Queuosine biosynthesis</keyword>
<dbReference type="GO" id="GO:0016840">
    <property type="term" value="F:carbon-nitrogen lyase activity"/>
    <property type="evidence" value="ECO:0007669"/>
    <property type="project" value="UniProtKB-UniRule"/>
</dbReference>
<dbReference type="EMBL" id="DVOR01000178">
    <property type="protein sequence ID" value="HIV09570.1"/>
    <property type="molecule type" value="Genomic_DNA"/>
</dbReference>
<evidence type="ECO:0000313" key="11">
    <source>
        <dbReference type="Proteomes" id="UP000886845"/>
    </source>
</evidence>
<dbReference type="EC" id="4.3.99.3" evidence="8"/>
<evidence type="ECO:0000256" key="8">
    <source>
        <dbReference type="HAMAP-Rule" id="MF_00917"/>
    </source>
</evidence>
<feature type="binding site" evidence="8">
    <location>
        <position position="37"/>
    </location>
    <ligand>
        <name>[4Fe-4S] cluster</name>
        <dbReference type="ChEBI" id="CHEBI:49883"/>
        <note>4Fe-4S-S-AdoMet</note>
    </ligand>
</feature>
<comment type="cofactor">
    <cofactor evidence="8">
        <name>S-adenosyl-L-methionine</name>
        <dbReference type="ChEBI" id="CHEBI:59789"/>
    </cofactor>
    <text evidence="8">Binds 1 S-adenosyl-L-methionine per subunit.</text>
</comment>
<comment type="caution">
    <text evidence="10">The sequence shown here is derived from an EMBL/GenBank/DDBJ whole genome shotgun (WGS) entry which is preliminary data.</text>
</comment>
<dbReference type="AlphaFoldDB" id="A0A9D1NMV5"/>
<dbReference type="GO" id="GO:0000287">
    <property type="term" value="F:magnesium ion binding"/>
    <property type="evidence" value="ECO:0007669"/>
    <property type="project" value="UniProtKB-UniRule"/>
</dbReference>
<feature type="binding site" evidence="8">
    <location>
        <position position="39"/>
    </location>
    <ligand>
        <name>Mg(2+)</name>
        <dbReference type="ChEBI" id="CHEBI:18420"/>
    </ligand>
</feature>
<feature type="binding site" evidence="8">
    <location>
        <position position="69"/>
    </location>
    <ligand>
        <name>S-adenosyl-L-methionine</name>
        <dbReference type="ChEBI" id="CHEBI:59789"/>
    </ligand>
</feature>
<organism evidence="10 11">
    <name type="scientific">Candidatus Spyradenecus faecavium</name>
    <dbReference type="NCBI Taxonomy" id="2840947"/>
    <lineage>
        <taxon>Bacteria</taxon>
        <taxon>Pseudomonadati</taxon>
        <taxon>Lentisphaerota</taxon>
        <taxon>Lentisphaeria</taxon>
        <taxon>Lentisphaerales</taxon>
        <taxon>Lentisphaeraceae</taxon>
        <taxon>Lentisphaeraceae incertae sedis</taxon>
        <taxon>Candidatus Spyradenecus</taxon>
    </lineage>
</organism>
<keyword evidence="3 8" id="KW-0479">Metal-binding</keyword>
<reference evidence="10" key="1">
    <citation type="submission" date="2020-10" db="EMBL/GenBank/DDBJ databases">
        <authorList>
            <person name="Gilroy R."/>
        </authorList>
    </citation>
    <scope>NUCLEOTIDE SEQUENCE</scope>
    <source>
        <strain evidence="10">35461</strain>
    </source>
</reference>
<comment type="cofactor">
    <cofactor evidence="8">
        <name>Mg(2+)</name>
        <dbReference type="ChEBI" id="CHEBI:18420"/>
    </cofactor>
</comment>
<dbReference type="InterPro" id="IPR013785">
    <property type="entry name" value="Aldolase_TIM"/>
</dbReference>
<evidence type="ECO:0000256" key="4">
    <source>
        <dbReference type="ARBA" id="ARBA00022842"/>
    </source>
</evidence>
<comment type="similarity">
    <text evidence="8">Belongs to the radical SAM superfamily. 7-carboxy-7-deazaguanine synthase family.</text>
</comment>
<dbReference type="PANTHER" id="PTHR42836">
    <property type="entry name" value="7-CARBOXY-7-DEAZAGUANINE SYNTHASE"/>
    <property type="match status" value="1"/>
</dbReference>
<keyword evidence="6 8" id="KW-0411">Iron-sulfur</keyword>
<dbReference type="InterPro" id="IPR007197">
    <property type="entry name" value="rSAM"/>
</dbReference>
<dbReference type="PIRSF" id="PIRSF000370">
    <property type="entry name" value="QueE"/>
    <property type="match status" value="1"/>
</dbReference>
<evidence type="ECO:0000256" key="1">
    <source>
        <dbReference type="ARBA" id="ARBA00022485"/>
    </source>
</evidence>
<dbReference type="Gene3D" id="3.20.20.70">
    <property type="entry name" value="Aldolase class I"/>
    <property type="match status" value="1"/>
</dbReference>
<feature type="binding site" evidence="8">
    <location>
        <begin position="114"/>
        <end position="116"/>
    </location>
    <ligand>
        <name>S-adenosyl-L-methionine</name>
        <dbReference type="ChEBI" id="CHEBI:59789"/>
    </ligand>
</feature>
<comment type="caution">
    <text evidence="8">Lacks conserved residue(s) required for the propagation of feature annotation.</text>
</comment>
<comment type="catalytic activity">
    <reaction evidence="8">
        <text>6-carboxy-5,6,7,8-tetrahydropterin + H(+) = 7-carboxy-7-carbaguanine + NH4(+)</text>
        <dbReference type="Rhea" id="RHEA:27974"/>
        <dbReference type="ChEBI" id="CHEBI:15378"/>
        <dbReference type="ChEBI" id="CHEBI:28938"/>
        <dbReference type="ChEBI" id="CHEBI:61032"/>
        <dbReference type="ChEBI" id="CHEBI:61036"/>
        <dbReference type="EC" id="4.3.99.3"/>
    </reaction>
</comment>
<evidence type="ECO:0000256" key="6">
    <source>
        <dbReference type="ARBA" id="ARBA00023014"/>
    </source>
</evidence>
<evidence type="ECO:0000256" key="2">
    <source>
        <dbReference type="ARBA" id="ARBA00022691"/>
    </source>
</evidence>
<keyword evidence="7 8" id="KW-0456">Lyase</keyword>
<evidence type="ECO:0000259" key="9">
    <source>
        <dbReference type="PROSITE" id="PS51918"/>
    </source>
</evidence>